<organism evidence="1 2">
    <name type="scientific">Gossypium barbadense</name>
    <name type="common">Sea Island cotton</name>
    <name type="synonym">Hibiscus barbadensis</name>
    <dbReference type="NCBI Taxonomy" id="3634"/>
    <lineage>
        <taxon>Eukaryota</taxon>
        <taxon>Viridiplantae</taxon>
        <taxon>Streptophyta</taxon>
        <taxon>Embryophyta</taxon>
        <taxon>Tracheophyta</taxon>
        <taxon>Spermatophyta</taxon>
        <taxon>Magnoliopsida</taxon>
        <taxon>eudicotyledons</taxon>
        <taxon>Gunneridae</taxon>
        <taxon>Pentapetalae</taxon>
        <taxon>rosids</taxon>
        <taxon>malvids</taxon>
        <taxon>Malvales</taxon>
        <taxon>Malvaceae</taxon>
        <taxon>Malvoideae</taxon>
        <taxon>Gossypium</taxon>
    </lineage>
</organism>
<name>A0A2P5WTP5_GOSBA</name>
<dbReference type="Proteomes" id="UP000239757">
    <property type="component" value="Unassembled WGS sequence"/>
</dbReference>
<reference evidence="1 2" key="1">
    <citation type="submission" date="2015-01" db="EMBL/GenBank/DDBJ databases">
        <title>Genome of allotetraploid Gossypium barbadense reveals genomic plasticity and fiber elongation in cotton evolution.</title>
        <authorList>
            <person name="Chen X."/>
            <person name="Liu X."/>
            <person name="Zhao B."/>
            <person name="Zheng H."/>
            <person name="Hu Y."/>
            <person name="Lu G."/>
            <person name="Yang C."/>
            <person name="Chen J."/>
            <person name="Shan C."/>
            <person name="Zhang L."/>
            <person name="Zhou Y."/>
            <person name="Wang L."/>
            <person name="Guo W."/>
            <person name="Bai Y."/>
            <person name="Ruan J."/>
            <person name="Shangguan X."/>
            <person name="Mao Y."/>
            <person name="Jiang J."/>
            <person name="Zhu Y."/>
            <person name="Lei J."/>
            <person name="Kang H."/>
            <person name="Chen S."/>
            <person name="He X."/>
            <person name="Wang R."/>
            <person name="Wang Y."/>
            <person name="Chen J."/>
            <person name="Wang L."/>
            <person name="Yu S."/>
            <person name="Wang B."/>
            <person name="Wei J."/>
            <person name="Song S."/>
            <person name="Lu X."/>
            <person name="Gao Z."/>
            <person name="Gu W."/>
            <person name="Deng X."/>
            <person name="Ma D."/>
            <person name="Wang S."/>
            <person name="Liang W."/>
            <person name="Fang L."/>
            <person name="Cai C."/>
            <person name="Zhu X."/>
            <person name="Zhou B."/>
            <person name="Zhang Y."/>
            <person name="Chen Z."/>
            <person name="Xu S."/>
            <person name="Zhu R."/>
            <person name="Wang S."/>
            <person name="Zhang T."/>
            <person name="Zhao G."/>
        </authorList>
    </citation>
    <scope>NUCLEOTIDE SEQUENCE [LARGE SCALE GENOMIC DNA]</scope>
    <source>
        <strain evidence="2">cv. Xinhai21</strain>
        <tissue evidence="1">Leaf</tissue>
    </source>
</reference>
<proteinExistence type="predicted"/>
<protein>
    <submittedName>
        <fullName evidence="1">Uncharacterized protein</fullName>
    </submittedName>
</protein>
<evidence type="ECO:0000313" key="2">
    <source>
        <dbReference type="Proteomes" id="UP000239757"/>
    </source>
</evidence>
<dbReference type="AlphaFoldDB" id="A0A2P5WTP5"/>
<gene>
    <name evidence="1" type="ORF">GOBAR_AA26221</name>
</gene>
<sequence>MDHIWLIYHYSAMNHEFYVQQENFRSSKRLVGKVAKLDFNTNSKTRGHFTRMAIFINLDRPLVSQVLEICTLPSAEKGFEIIEASDNSESSNQASNGESLAFGLWMLVERKTWQGQRDQRNQREGALEKATLRSIYLALNGMDNIETTVGNRKVLISINSTAKLKRNEKKFARIMGIEKADLKLGDDRLSVGLVEGVDSGSIENKIRVDGLAKQVNGFIKLGNSFGDNIGTHMNGKGTESVAAVSNDNKQL</sequence>
<evidence type="ECO:0000313" key="1">
    <source>
        <dbReference type="EMBL" id="PPR94448.1"/>
    </source>
</evidence>
<dbReference type="EMBL" id="KZ666525">
    <property type="protein sequence ID" value="PPR94448.1"/>
    <property type="molecule type" value="Genomic_DNA"/>
</dbReference>
<dbReference type="OrthoDB" id="10436408at2759"/>
<accession>A0A2P5WTP5</accession>